<dbReference type="InterPro" id="IPR012337">
    <property type="entry name" value="RNaseH-like_sf"/>
</dbReference>
<keyword evidence="4" id="KW-0645">Protease</keyword>
<feature type="domain" description="BED-type" evidence="15">
    <location>
        <begin position="342"/>
        <end position="397"/>
    </location>
</feature>
<evidence type="ECO:0000259" key="14">
    <source>
        <dbReference type="PROSITE" id="PS50600"/>
    </source>
</evidence>
<dbReference type="GO" id="GO:0005634">
    <property type="term" value="C:nucleus"/>
    <property type="evidence" value="ECO:0007669"/>
    <property type="project" value="UniProtKB-SubCell"/>
</dbReference>
<comment type="caution">
    <text evidence="16">The sequence shown here is derived from an EMBL/GenBank/DDBJ whole genome shotgun (WGS) entry which is preliminary data.</text>
</comment>
<dbReference type="InterPro" id="IPR036236">
    <property type="entry name" value="Znf_C2H2_sf"/>
</dbReference>
<accession>A0AAV5LGM7</accession>
<comment type="similarity">
    <text evidence="2">Belongs to the peptidase C48 family.</text>
</comment>
<dbReference type="GO" id="GO:0008234">
    <property type="term" value="F:cysteine-type peptidase activity"/>
    <property type="evidence" value="ECO:0007669"/>
    <property type="project" value="InterPro"/>
</dbReference>
<dbReference type="Gene3D" id="3.40.395.10">
    <property type="entry name" value="Adenoviral Proteinase, Chain A"/>
    <property type="match status" value="1"/>
</dbReference>
<dbReference type="GO" id="GO:0003677">
    <property type="term" value="F:DNA binding"/>
    <property type="evidence" value="ECO:0007669"/>
    <property type="project" value="UniProtKB-KW"/>
</dbReference>
<keyword evidence="6 13" id="KW-0863">Zinc-finger</keyword>
<keyword evidence="17" id="KW-1185">Reference proteome</keyword>
<evidence type="ECO:0000256" key="11">
    <source>
        <dbReference type="ARBA" id="ARBA00023163"/>
    </source>
</evidence>
<gene>
    <name evidence="16" type="ORF">SLEP1_g44435</name>
</gene>
<dbReference type="AlphaFoldDB" id="A0AAV5LGM7"/>
<evidence type="ECO:0000256" key="5">
    <source>
        <dbReference type="ARBA" id="ARBA00022723"/>
    </source>
</evidence>
<evidence type="ECO:0000256" key="1">
    <source>
        <dbReference type="ARBA" id="ARBA00004123"/>
    </source>
</evidence>
<keyword evidence="5" id="KW-0479">Metal-binding</keyword>
<evidence type="ECO:0000256" key="13">
    <source>
        <dbReference type="PROSITE-ProRule" id="PRU00027"/>
    </source>
</evidence>
<dbReference type="EMBL" id="BPVZ01000115">
    <property type="protein sequence ID" value="GKV36287.1"/>
    <property type="molecule type" value="Genomic_DNA"/>
</dbReference>
<evidence type="ECO:0000256" key="7">
    <source>
        <dbReference type="ARBA" id="ARBA00022801"/>
    </source>
</evidence>
<proteinExistence type="inferred from homology"/>
<protein>
    <submittedName>
        <fullName evidence="16">Uncharacterized protein</fullName>
    </submittedName>
</protein>
<keyword evidence="8" id="KW-0862">Zinc</keyword>
<dbReference type="PROSITE" id="PS50808">
    <property type="entry name" value="ZF_BED"/>
    <property type="match status" value="1"/>
</dbReference>
<dbReference type="GO" id="GO:0006508">
    <property type="term" value="P:proteolysis"/>
    <property type="evidence" value="ECO:0007669"/>
    <property type="project" value="UniProtKB-KW"/>
</dbReference>
<evidence type="ECO:0000256" key="3">
    <source>
        <dbReference type="ARBA" id="ARBA00011738"/>
    </source>
</evidence>
<dbReference type="PANTHER" id="PTHR46481:SF10">
    <property type="entry name" value="ZINC FINGER BED DOMAIN-CONTAINING PROTEIN 39"/>
    <property type="match status" value="1"/>
</dbReference>
<dbReference type="InterPro" id="IPR052035">
    <property type="entry name" value="ZnF_BED_domain_contain"/>
</dbReference>
<evidence type="ECO:0000256" key="4">
    <source>
        <dbReference type="ARBA" id="ARBA00022670"/>
    </source>
</evidence>
<organism evidence="16 17">
    <name type="scientific">Rubroshorea leprosula</name>
    <dbReference type="NCBI Taxonomy" id="152421"/>
    <lineage>
        <taxon>Eukaryota</taxon>
        <taxon>Viridiplantae</taxon>
        <taxon>Streptophyta</taxon>
        <taxon>Embryophyta</taxon>
        <taxon>Tracheophyta</taxon>
        <taxon>Spermatophyta</taxon>
        <taxon>Magnoliopsida</taxon>
        <taxon>eudicotyledons</taxon>
        <taxon>Gunneridae</taxon>
        <taxon>Pentapetalae</taxon>
        <taxon>rosids</taxon>
        <taxon>malvids</taxon>
        <taxon>Malvales</taxon>
        <taxon>Dipterocarpaceae</taxon>
        <taxon>Rubroshorea</taxon>
    </lineage>
</organism>
<comment type="subcellular location">
    <subcellularLocation>
        <location evidence="1">Nucleus</location>
    </subcellularLocation>
</comment>
<dbReference type="Pfam" id="PF05699">
    <property type="entry name" value="Dimer_Tnp_hAT"/>
    <property type="match status" value="1"/>
</dbReference>
<dbReference type="InterPro" id="IPR055081">
    <property type="entry name" value="NLP1-9_GAF"/>
</dbReference>
<dbReference type="InterPro" id="IPR025525">
    <property type="entry name" value="hAT-like_transposase_RNase-H"/>
</dbReference>
<dbReference type="GO" id="GO:0046983">
    <property type="term" value="F:protein dimerization activity"/>
    <property type="evidence" value="ECO:0007669"/>
    <property type="project" value="InterPro"/>
</dbReference>
<dbReference type="PROSITE" id="PS50600">
    <property type="entry name" value="ULP_PROTEASE"/>
    <property type="match status" value="1"/>
</dbReference>
<keyword evidence="9" id="KW-0805">Transcription regulation</keyword>
<dbReference type="Pfam" id="PF02892">
    <property type="entry name" value="zf-BED"/>
    <property type="match status" value="1"/>
</dbReference>
<dbReference type="GO" id="GO:0008270">
    <property type="term" value="F:zinc ion binding"/>
    <property type="evidence" value="ECO:0007669"/>
    <property type="project" value="UniProtKB-KW"/>
</dbReference>
<dbReference type="Pfam" id="PF14372">
    <property type="entry name" value="hAT-like_RNase-H"/>
    <property type="match status" value="1"/>
</dbReference>
<dbReference type="SUPFAM" id="SSF54001">
    <property type="entry name" value="Cysteine proteinases"/>
    <property type="match status" value="1"/>
</dbReference>
<evidence type="ECO:0000256" key="9">
    <source>
        <dbReference type="ARBA" id="ARBA00023015"/>
    </source>
</evidence>
<comment type="subunit">
    <text evidence="3">Homodimer.</text>
</comment>
<evidence type="ECO:0000313" key="17">
    <source>
        <dbReference type="Proteomes" id="UP001054252"/>
    </source>
</evidence>
<evidence type="ECO:0000259" key="15">
    <source>
        <dbReference type="PROSITE" id="PS50808"/>
    </source>
</evidence>
<evidence type="ECO:0000313" key="16">
    <source>
        <dbReference type="EMBL" id="GKV36287.1"/>
    </source>
</evidence>
<evidence type="ECO:0000256" key="8">
    <source>
        <dbReference type="ARBA" id="ARBA00022833"/>
    </source>
</evidence>
<evidence type="ECO:0000256" key="12">
    <source>
        <dbReference type="ARBA" id="ARBA00023242"/>
    </source>
</evidence>
<evidence type="ECO:0000256" key="6">
    <source>
        <dbReference type="ARBA" id="ARBA00022771"/>
    </source>
</evidence>
<keyword evidence="11" id="KW-0804">Transcription</keyword>
<keyword evidence="10" id="KW-0238">DNA-binding</keyword>
<keyword evidence="7" id="KW-0378">Hydrolase</keyword>
<dbReference type="Pfam" id="PF22922">
    <property type="entry name" value="GAF_NLP"/>
    <property type="match status" value="1"/>
</dbReference>
<dbReference type="InterPro" id="IPR003653">
    <property type="entry name" value="Peptidase_C48_C"/>
</dbReference>
<evidence type="ECO:0000256" key="2">
    <source>
        <dbReference type="ARBA" id="ARBA00005234"/>
    </source>
</evidence>
<dbReference type="SUPFAM" id="SSF53098">
    <property type="entry name" value="Ribonuclease H-like"/>
    <property type="match status" value="1"/>
</dbReference>
<dbReference type="InterPro" id="IPR008906">
    <property type="entry name" value="HATC_C_dom"/>
</dbReference>
<reference evidence="16 17" key="1">
    <citation type="journal article" date="2021" name="Commun. Biol.">
        <title>The genome of Shorea leprosula (Dipterocarpaceae) highlights the ecological relevance of drought in aseasonal tropical rainforests.</title>
        <authorList>
            <person name="Ng K.K.S."/>
            <person name="Kobayashi M.J."/>
            <person name="Fawcett J.A."/>
            <person name="Hatakeyama M."/>
            <person name="Paape T."/>
            <person name="Ng C.H."/>
            <person name="Ang C.C."/>
            <person name="Tnah L.H."/>
            <person name="Lee C.T."/>
            <person name="Nishiyama T."/>
            <person name="Sese J."/>
            <person name="O'Brien M.J."/>
            <person name="Copetti D."/>
            <person name="Mohd Noor M.I."/>
            <person name="Ong R.C."/>
            <person name="Putra M."/>
            <person name="Sireger I.Z."/>
            <person name="Indrioko S."/>
            <person name="Kosugi Y."/>
            <person name="Izuno A."/>
            <person name="Isagi Y."/>
            <person name="Lee S.L."/>
            <person name="Shimizu K.K."/>
        </authorList>
    </citation>
    <scope>NUCLEOTIDE SEQUENCE [LARGE SCALE GENOMIC DNA]</scope>
    <source>
        <strain evidence="16">214</strain>
    </source>
</reference>
<name>A0AAV5LGM7_9ROSI</name>
<dbReference type="Proteomes" id="UP001054252">
    <property type="component" value="Unassembled WGS sequence"/>
</dbReference>
<dbReference type="InterPro" id="IPR038765">
    <property type="entry name" value="Papain-like_cys_pep_sf"/>
</dbReference>
<dbReference type="Pfam" id="PF02902">
    <property type="entry name" value="Peptidase_C48"/>
    <property type="match status" value="1"/>
</dbReference>
<dbReference type="SMART" id="SM00614">
    <property type="entry name" value="ZnF_BED"/>
    <property type="match status" value="1"/>
</dbReference>
<keyword evidence="12" id="KW-0539">Nucleus</keyword>
<dbReference type="InterPro" id="IPR003656">
    <property type="entry name" value="Znf_BED"/>
</dbReference>
<dbReference type="PANTHER" id="PTHR46481">
    <property type="entry name" value="ZINC FINGER BED DOMAIN-CONTAINING PROTEIN 4"/>
    <property type="match status" value="1"/>
</dbReference>
<dbReference type="SUPFAM" id="SSF57667">
    <property type="entry name" value="beta-beta-alpha zinc fingers"/>
    <property type="match status" value="1"/>
</dbReference>
<sequence>MASLAEIRDILQNICRQYEVKDSLMWANRPAYPHHERGSPFPVKPILCFEDVAYVTYPRILKEENLPQWKYEEGEGLVGKALKYNRPFYVPAIESEENVCPYIENCNKKYIVLGALAIKLSSANASCDDYVVELLFKRPNITCETQLGIQLETQKLWAHRIIDYLKNAMPRFVTYGNQHPLVELAEHDTAVSDTMHVRSNPPSQSTRDFNLNLINQTVGNAMDGQLPMQQFSFVDQLLYTGVLDAMPTQGNLRAQGFKGKTFVVNSRDGNVLQWPHEQGAPIQPHVSATSNVKASRENIVPPPIGDLNLNGRISTSGNNQIAEYHVTTMQVPHKQGNKRQRISRSDVWNHFEKEEVVDGELLAKCKYCDFKTDGSSKKGTSHLRKHFENHHRKIKNVHQLSNLPCKNLEPQSAFREKYVLDEGKIHLDMARVIIKYKLPLSIIHDEHFRNLFKMSLQEFEFQPEKNLEPHILHVYNEEKHKLCRYFDKLSSHTNLTINLWEDDTKEIVNCCLTVQFIDDSWTLKKKILSFDRLGHDFDAASLCEIFKRVLLDWNIEKKTCSLTIHSSLSNVEIVHEEKIWPSGIFYLSYDKCIRDINCVIADISLKGIYQVYEKMKMNHQENRGYTLMNVECSNNWRICSLILAIVAILHPSLKLDFVEFVYKEIYEDAIAKEHLDKISNFLRNLYDKYASSCSNHTKFTTAIRDPCSSSLANTDDKVFDSFRKYKVSKRSQPELCKYLEEDEGSTMEINILNWWCNNSSRFPTLGMVARDILAIPLSTIMSSSAFAKDITKIISNYGHQESHIINAIICCQDWLESTKPSACDEKCDEKLMRKRRAWSKKYLLSDFTHEDLELLGKWKNRKITGQCVGLDEEFKVQDKFLAPLVIPLVDDIIQGTPQTYYIGDEVVNKYFLLLMKRSKENPSMFLKNASLDSSTTSLLLGGDQPSVPTWINPVEQISTCKLFLPLCYLDHWILFYVDIKEQKFVWLDSRKDSEMQMPSNYERIPEWFKGSLLPAMGLNNARDWPFFVPRDIPKQENGIDCGIFVMKYADCLTHTNCIGFPFSQGNMPHFRERIFLDIYNGGIHVPKSL</sequence>
<feature type="domain" description="Ubiquitin-like protease family profile" evidence="14">
    <location>
        <begin position="874"/>
        <end position="1052"/>
    </location>
</feature>
<evidence type="ECO:0000256" key="10">
    <source>
        <dbReference type="ARBA" id="ARBA00023125"/>
    </source>
</evidence>